<dbReference type="AlphaFoldDB" id="A0ABD1SQ46"/>
<gene>
    <name evidence="3" type="ORF">Fot_36316</name>
    <name evidence="4" type="ORF">Fot_36321</name>
</gene>
<keyword evidence="5" id="KW-1185">Reference proteome</keyword>
<proteinExistence type="predicted"/>
<keyword evidence="2" id="KW-0732">Signal</keyword>
<dbReference type="Proteomes" id="UP001604277">
    <property type="component" value="Unassembled WGS sequence"/>
</dbReference>
<name>A0ABD1SQ46_9LAMI</name>
<reference evidence="5" key="1">
    <citation type="submission" date="2024-07" db="EMBL/GenBank/DDBJ databases">
        <title>Two chromosome-level genome assemblies of Korean endemic species Abeliophyllum distichum and Forsythia ovata (Oleaceae).</title>
        <authorList>
            <person name="Jang H."/>
        </authorList>
    </citation>
    <scope>NUCLEOTIDE SEQUENCE [LARGE SCALE GENOMIC DNA]</scope>
</reference>
<feature type="region of interest" description="Disordered" evidence="1">
    <location>
        <begin position="150"/>
        <end position="180"/>
    </location>
</feature>
<evidence type="ECO:0000256" key="2">
    <source>
        <dbReference type="SAM" id="SignalP"/>
    </source>
</evidence>
<protein>
    <submittedName>
        <fullName evidence="3">WW domain-binding protein 11-like</fullName>
    </submittedName>
</protein>
<organism evidence="3 5">
    <name type="scientific">Forsythia ovata</name>
    <dbReference type="NCBI Taxonomy" id="205694"/>
    <lineage>
        <taxon>Eukaryota</taxon>
        <taxon>Viridiplantae</taxon>
        <taxon>Streptophyta</taxon>
        <taxon>Embryophyta</taxon>
        <taxon>Tracheophyta</taxon>
        <taxon>Spermatophyta</taxon>
        <taxon>Magnoliopsida</taxon>
        <taxon>eudicotyledons</taxon>
        <taxon>Gunneridae</taxon>
        <taxon>Pentapetalae</taxon>
        <taxon>asterids</taxon>
        <taxon>lamiids</taxon>
        <taxon>Lamiales</taxon>
        <taxon>Oleaceae</taxon>
        <taxon>Forsythieae</taxon>
        <taxon>Forsythia</taxon>
    </lineage>
</organism>
<evidence type="ECO:0000313" key="3">
    <source>
        <dbReference type="EMBL" id="KAL2502468.1"/>
    </source>
</evidence>
<feature type="compositionally biased region" description="Polar residues" evidence="1">
    <location>
        <begin position="169"/>
        <end position="180"/>
    </location>
</feature>
<evidence type="ECO:0000313" key="5">
    <source>
        <dbReference type="Proteomes" id="UP001604277"/>
    </source>
</evidence>
<feature type="signal peptide" evidence="2">
    <location>
        <begin position="1"/>
        <end position="27"/>
    </location>
</feature>
<evidence type="ECO:0000256" key="1">
    <source>
        <dbReference type="SAM" id="MobiDB-lite"/>
    </source>
</evidence>
<dbReference type="EMBL" id="JBFOLJ010000010">
    <property type="protein sequence ID" value="KAL2502468.1"/>
    <property type="molecule type" value="Genomic_DNA"/>
</dbReference>
<accession>A0ABD1SQ46</accession>
<feature type="chain" id="PRO_5044723540" evidence="2">
    <location>
        <begin position="28"/>
        <end position="240"/>
    </location>
</feature>
<reference evidence="3" key="2">
    <citation type="submission" date="2024-07" db="EMBL/GenBank/DDBJ databases">
        <title>Two chromosome-level genome assemblies of Korean endemic species Abeliophyllum distichum and Forsythia ovata (Oleaceae).</title>
        <authorList>
            <person name="Mun J.H."/>
        </authorList>
    </citation>
    <scope>NUCLEOTIDE SEQUENCE</scope>
    <source>
        <strain evidence="3">KNKB202402200001</strain>
        <tissue evidence="3">Leaf</tissue>
    </source>
</reference>
<comment type="caution">
    <text evidence="3">The sequence shown here is derived from an EMBL/GenBank/DDBJ whole genome shotgun (WGS) entry which is preliminary data.</text>
</comment>
<evidence type="ECO:0000313" key="4">
    <source>
        <dbReference type="EMBL" id="KAL2502473.1"/>
    </source>
</evidence>
<sequence>MAKRVSLTPLFLFLCFALLLCQGLSLATEKNAAAEDDSTTFLNTDVQAEYNEMSDKQADWFHWGLIPHPFLHPRHPWPYVHPPLPAGFPKIHWPFVHPPLPPGFPKIHWPFVHPPLPSGGFKFPPLMPWIHPHPWFHHHPWIPPHLRHPHGATESDNINNEGTGDVIDETSTNTNPKCSSTSEVVESCMQKSSMSYNWGYTFSPDCCKAIDEVIDECHHTVVSMIKDQCSNKATAPPPTA</sequence>
<dbReference type="EMBL" id="JBFOLJ010000010">
    <property type="protein sequence ID" value="KAL2502473.1"/>
    <property type="molecule type" value="Genomic_DNA"/>
</dbReference>